<feature type="transmembrane region" description="Helical" evidence="1">
    <location>
        <begin position="46"/>
        <end position="68"/>
    </location>
</feature>
<proteinExistence type="predicted"/>
<evidence type="ECO:0000313" key="2">
    <source>
        <dbReference type="EMBL" id="GAH10233.1"/>
    </source>
</evidence>
<reference evidence="2" key="1">
    <citation type="journal article" date="2014" name="Front. Microbiol.">
        <title>High frequency of phylogenetically diverse reductive dehalogenase-homologous genes in deep subseafloor sedimentary metagenomes.</title>
        <authorList>
            <person name="Kawai M."/>
            <person name="Futagami T."/>
            <person name="Toyoda A."/>
            <person name="Takaki Y."/>
            <person name="Nishi S."/>
            <person name="Hori S."/>
            <person name="Arai W."/>
            <person name="Tsubouchi T."/>
            <person name="Morono Y."/>
            <person name="Uchiyama I."/>
            <person name="Ito T."/>
            <person name="Fujiyama A."/>
            <person name="Inagaki F."/>
            <person name="Takami H."/>
        </authorList>
    </citation>
    <scope>NUCLEOTIDE SEQUENCE</scope>
    <source>
        <strain evidence="2">Expedition CK06-06</strain>
    </source>
</reference>
<dbReference type="AlphaFoldDB" id="X1ENK4"/>
<dbReference type="EMBL" id="BART01032371">
    <property type="protein sequence ID" value="GAH10233.1"/>
    <property type="molecule type" value="Genomic_DNA"/>
</dbReference>
<organism evidence="2">
    <name type="scientific">marine sediment metagenome</name>
    <dbReference type="NCBI Taxonomy" id="412755"/>
    <lineage>
        <taxon>unclassified sequences</taxon>
        <taxon>metagenomes</taxon>
        <taxon>ecological metagenomes</taxon>
    </lineage>
</organism>
<sequence length="71" mass="7666">MIPEYNVVISIAANADEPGEDINYDILEYVLNSILDDETTTGTSDILLPLIGIAAVIMVVVAVAVIYVRRS</sequence>
<comment type="caution">
    <text evidence="2">The sequence shown here is derived from an EMBL/GenBank/DDBJ whole genome shotgun (WGS) entry which is preliminary data.</text>
</comment>
<keyword evidence="1" id="KW-0812">Transmembrane</keyword>
<keyword evidence="1" id="KW-1133">Transmembrane helix</keyword>
<keyword evidence="1" id="KW-0472">Membrane</keyword>
<gene>
    <name evidence="2" type="ORF">S01H4_55963</name>
</gene>
<evidence type="ECO:0000256" key="1">
    <source>
        <dbReference type="SAM" id="Phobius"/>
    </source>
</evidence>
<protein>
    <submittedName>
        <fullName evidence="2">Uncharacterized protein</fullName>
    </submittedName>
</protein>
<accession>X1ENK4</accession>
<name>X1ENK4_9ZZZZ</name>